<dbReference type="EMBL" id="PP511318">
    <property type="protein sequence ID" value="XCD03109.1"/>
    <property type="molecule type" value="Genomic_DNA"/>
</dbReference>
<organism evidence="1">
    <name type="scientific">Dulem virus 31</name>
    <dbReference type="NCBI Taxonomy" id="3145749"/>
    <lineage>
        <taxon>Viruses</taxon>
        <taxon>Monodnaviria</taxon>
        <taxon>Sangervirae</taxon>
        <taxon>Phixviricota</taxon>
        <taxon>Malgrandaviricetes</taxon>
        <taxon>Petitvirales</taxon>
        <taxon>Microviridae</taxon>
        <taxon>Microvirus</taxon>
    </lineage>
</organism>
<sequence length="77" mass="8832">MTTIGAGWLKQDKNENMVISTKFDEAILPFTVTAEKMLVIRPNKGKQEQNQPDYYIDIFVPKKQEQSQPKTNSGFPE</sequence>
<proteinExistence type="predicted"/>
<name>A0AAU8AU63_9VIRU</name>
<accession>A0AAU8AU63</accession>
<protein>
    <submittedName>
        <fullName evidence="1">Uncharacterized protein</fullName>
    </submittedName>
</protein>
<reference evidence="1" key="1">
    <citation type="submission" date="2024-03" db="EMBL/GenBank/DDBJ databases">
        <title>Diverse circular DNA viruses in blood, oral, and fecal samples of captive lemurs.</title>
        <authorList>
            <person name="Paietta E.N."/>
            <person name="Kraberger S."/>
            <person name="Lund M.C."/>
            <person name="Custer J.M."/>
            <person name="Vargas K.M."/>
            <person name="Ehmke E.E."/>
            <person name="Yoder A.D."/>
            <person name="Varsani A."/>
        </authorList>
    </citation>
    <scope>NUCLEOTIDE SEQUENCE</scope>
    <source>
        <strain evidence="1">Duke_17_45</strain>
    </source>
</reference>
<evidence type="ECO:0000313" key="1">
    <source>
        <dbReference type="EMBL" id="XCD03109.1"/>
    </source>
</evidence>